<evidence type="ECO:0000256" key="3">
    <source>
        <dbReference type="ARBA" id="ARBA00012756"/>
    </source>
</evidence>
<evidence type="ECO:0000313" key="9">
    <source>
        <dbReference type="Proteomes" id="UP000696573"/>
    </source>
</evidence>
<feature type="domain" description="Beta galactosidase small chain/" evidence="7">
    <location>
        <begin position="767"/>
        <end position="1050"/>
    </location>
</feature>
<dbReference type="SMART" id="SM01038">
    <property type="entry name" value="Bgal_small_N"/>
    <property type="match status" value="1"/>
</dbReference>
<dbReference type="Pfam" id="PF16353">
    <property type="entry name" value="LacZ_4"/>
    <property type="match status" value="1"/>
</dbReference>
<dbReference type="InterPro" id="IPR006103">
    <property type="entry name" value="Glyco_hydro_2_cat"/>
</dbReference>
<dbReference type="GO" id="GO:0005990">
    <property type="term" value="P:lactose catabolic process"/>
    <property type="evidence" value="ECO:0007669"/>
    <property type="project" value="TreeGrafter"/>
</dbReference>
<evidence type="ECO:0000256" key="4">
    <source>
        <dbReference type="ARBA" id="ARBA00022801"/>
    </source>
</evidence>
<dbReference type="EC" id="3.2.1.23" evidence="3"/>
<dbReference type="InterPro" id="IPR006104">
    <property type="entry name" value="Glyco_hydro_2_N"/>
</dbReference>
<dbReference type="Gene3D" id="2.70.98.10">
    <property type="match status" value="1"/>
</dbReference>
<keyword evidence="4" id="KW-0378">Hydrolase</keyword>
<dbReference type="InterPro" id="IPR050347">
    <property type="entry name" value="Bact_Beta-galactosidase"/>
</dbReference>
<evidence type="ECO:0000256" key="5">
    <source>
        <dbReference type="ARBA" id="ARBA00023295"/>
    </source>
</evidence>
<accession>A0A9N9VB63</accession>
<evidence type="ECO:0000256" key="1">
    <source>
        <dbReference type="ARBA" id="ARBA00001412"/>
    </source>
</evidence>
<name>A0A9N9VB63_9HYPO</name>
<dbReference type="Pfam" id="PF02837">
    <property type="entry name" value="Glyco_hydro_2_N"/>
    <property type="match status" value="1"/>
</dbReference>
<dbReference type="Gene3D" id="3.20.20.80">
    <property type="entry name" value="Glycosidases"/>
    <property type="match status" value="1"/>
</dbReference>
<dbReference type="SUPFAM" id="SSF51445">
    <property type="entry name" value="(Trans)glycosidases"/>
    <property type="match status" value="1"/>
</dbReference>
<dbReference type="InterPro" id="IPR013783">
    <property type="entry name" value="Ig-like_fold"/>
</dbReference>
<dbReference type="AlphaFoldDB" id="A0A9N9VB63"/>
<reference evidence="8" key="1">
    <citation type="submission" date="2021-10" db="EMBL/GenBank/DDBJ databases">
        <authorList>
            <person name="Piombo E."/>
        </authorList>
    </citation>
    <scope>NUCLEOTIDE SEQUENCE</scope>
</reference>
<dbReference type="InterPro" id="IPR011013">
    <property type="entry name" value="Gal_mutarotase_sf_dom"/>
</dbReference>
<dbReference type="PRINTS" id="PR00132">
    <property type="entry name" value="GLHYDRLASE2"/>
</dbReference>
<dbReference type="PANTHER" id="PTHR46323:SF2">
    <property type="entry name" value="BETA-GALACTOSIDASE"/>
    <property type="match status" value="1"/>
</dbReference>
<dbReference type="PANTHER" id="PTHR46323">
    <property type="entry name" value="BETA-GALACTOSIDASE"/>
    <property type="match status" value="1"/>
</dbReference>
<dbReference type="InterPro" id="IPR014718">
    <property type="entry name" value="GH-type_carb-bd"/>
</dbReference>
<comment type="similarity">
    <text evidence="2">Belongs to the glycosyl hydrolase 2 family.</text>
</comment>
<dbReference type="SUPFAM" id="SSF74650">
    <property type="entry name" value="Galactose mutarotase-like"/>
    <property type="match status" value="1"/>
</dbReference>
<sequence length="1055" mass="118833">MADGSVTMAPDWNNLRVLQRNRLPARAHFYNFEDEATALTFDAKKSSLHCSLNGRWKFRHDLSPLEAPEWDEAKPESWSDIVVPGMWQLQGYGRPHYTNVNYPFPVDPPNVPFENETGSYFREFLLPQSWDAGQQAIRLRFEGVDSSYHVWINGKRVGYSQGSRNAAEFNITDKLNLEGRRINTIAVRVYKFCDGTYVEDQDQWWLSGIFRDVYLVAFPRLAAIEDFTITTHLDDEFTSAKVTATVQTTDADSADFRFGLKLISPDGRVIGQGEGNDQVTIDIAQADLKLWSAEQPALYKVLLSSGSHSQVVPQRVGIRRVEVRNGNILFNGQPIIFYGVNRHEHHPTMGRAVPCEATRRDLLLMKRCNINAIRTSHQPQNPHFYDLADELGFYIINEADLECHGFYKPERAILDAKNLGLSRVEAREATYVEAGKWLSGNPEWRAAYLDRAEQLVERFKNSTSSIIWSMGNEAFYGENIAAMAQWVKKRDPTRLVHYEADLEAKDTDMYSRMYYTIDELKEHIANRNDRPLILCEYAHAMGNGPGGLKDYIDAYRSEKSLQGGFIWQWASHGLLQRSSSGQPFYAYGSDFRQALNDSDFVMDGMLWSDHERPSPGLIEYKKVIEPVTVDNLDLAAGTVSIRNHLFFSDLAHLEASVSVTVQDQKPTSSVTMALPPIGPSSSGEVEIPEEILAPLREQSEENKWLNLSFFLHSEVSWAPRGHEVAWAQIKAPACLTVSPAVTPNITSDDESSIKAEVKEARGRLVISRPGHNASIVFDLARGGFRWAGEAGVTITRGPELSIYRGMTQNDVGFGGDGAEWKRCLLQIARSWVTKHSWTSNDDAISVVSEVRVGPPSLTWAVRARLEYTISHSLQSVSVRVTGDIEKRKGSSPWPTTIPRIGLDMALPRSYNTVNWFGRGPGECYRDKKEAQRLGLYESKVEDLHVPYEVPQENGGRCDVDWLKLQAAGGSVVSPALEIRMAQGPFSFVARHHTTQELEEKTHPHLLQECDDTLLYVDHAHHGLGSGSCGPPPFPHDRLYMGPFDFTMHLRLVDID</sequence>
<gene>
    <name evidence="8" type="ORF">CRHIZ90672A_00019100</name>
</gene>
<dbReference type="Pfam" id="PF00703">
    <property type="entry name" value="Glyco_hydro_2"/>
    <property type="match status" value="1"/>
</dbReference>
<dbReference type="Proteomes" id="UP000696573">
    <property type="component" value="Unassembled WGS sequence"/>
</dbReference>
<dbReference type="EMBL" id="CABFNQ020000603">
    <property type="protein sequence ID" value="CAH0020014.1"/>
    <property type="molecule type" value="Genomic_DNA"/>
</dbReference>
<dbReference type="InterPro" id="IPR017853">
    <property type="entry name" value="GH"/>
</dbReference>
<evidence type="ECO:0000256" key="6">
    <source>
        <dbReference type="ARBA" id="ARBA00032230"/>
    </source>
</evidence>
<dbReference type="InterPro" id="IPR006101">
    <property type="entry name" value="Glyco_hydro_2"/>
</dbReference>
<keyword evidence="9" id="KW-1185">Reference proteome</keyword>
<dbReference type="Gene3D" id="2.60.120.260">
    <property type="entry name" value="Galactose-binding domain-like"/>
    <property type="match status" value="1"/>
</dbReference>
<dbReference type="SUPFAM" id="SSF49785">
    <property type="entry name" value="Galactose-binding domain-like"/>
    <property type="match status" value="1"/>
</dbReference>
<protein>
    <recommendedName>
        <fullName evidence="3">beta-galactosidase</fullName>
        <ecNumber evidence="3">3.2.1.23</ecNumber>
    </recommendedName>
    <alternativeName>
        <fullName evidence="6">Lactase</fullName>
    </alternativeName>
</protein>
<comment type="caution">
    <text evidence="8">The sequence shown here is derived from an EMBL/GenBank/DDBJ whole genome shotgun (WGS) entry which is preliminary data.</text>
</comment>
<dbReference type="InterPro" id="IPR006102">
    <property type="entry name" value="Ig-like_GH2"/>
</dbReference>
<organism evidence="8 9">
    <name type="scientific">Clonostachys rhizophaga</name>
    <dbReference type="NCBI Taxonomy" id="160324"/>
    <lineage>
        <taxon>Eukaryota</taxon>
        <taxon>Fungi</taxon>
        <taxon>Dikarya</taxon>
        <taxon>Ascomycota</taxon>
        <taxon>Pezizomycotina</taxon>
        <taxon>Sordariomycetes</taxon>
        <taxon>Hypocreomycetidae</taxon>
        <taxon>Hypocreales</taxon>
        <taxon>Bionectriaceae</taxon>
        <taxon>Clonostachys</taxon>
    </lineage>
</organism>
<keyword evidence="5" id="KW-0326">Glycosidase</keyword>
<dbReference type="InterPro" id="IPR032312">
    <property type="entry name" value="LacZ_4"/>
</dbReference>
<dbReference type="GO" id="GO:0004565">
    <property type="term" value="F:beta-galactosidase activity"/>
    <property type="evidence" value="ECO:0007669"/>
    <property type="project" value="UniProtKB-EC"/>
</dbReference>
<dbReference type="InterPro" id="IPR004199">
    <property type="entry name" value="B-gal_small/dom_5"/>
</dbReference>
<proteinExistence type="inferred from homology"/>
<dbReference type="Pfam" id="PF02929">
    <property type="entry name" value="Bgal_small_N"/>
    <property type="match status" value="1"/>
</dbReference>
<dbReference type="GO" id="GO:0009341">
    <property type="term" value="C:beta-galactosidase complex"/>
    <property type="evidence" value="ECO:0007669"/>
    <property type="project" value="InterPro"/>
</dbReference>
<dbReference type="Pfam" id="PF02836">
    <property type="entry name" value="Glyco_hydro_2_C"/>
    <property type="match status" value="1"/>
</dbReference>
<evidence type="ECO:0000313" key="8">
    <source>
        <dbReference type="EMBL" id="CAH0020014.1"/>
    </source>
</evidence>
<comment type="catalytic activity">
    <reaction evidence="1">
        <text>Hydrolysis of terminal non-reducing beta-D-galactose residues in beta-D-galactosides.</text>
        <dbReference type="EC" id="3.2.1.23"/>
    </reaction>
</comment>
<evidence type="ECO:0000256" key="2">
    <source>
        <dbReference type="ARBA" id="ARBA00007401"/>
    </source>
</evidence>
<evidence type="ECO:0000259" key="7">
    <source>
        <dbReference type="SMART" id="SM01038"/>
    </source>
</evidence>
<dbReference type="InterPro" id="IPR036156">
    <property type="entry name" value="Beta-gal/glucu_dom_sf"/>
</dbReference>
<dbReference type="GO" id="GO:0030246">
    <property type="term" value="F:carbohydrate binding"/>
    <property type="evidence" value="ECO:0007669"/>
    <property type="project" value="InterPro"/>
</dbReference>
<dbReference type="InterPro" id="IPR008979">
    <property type="entry name" value="Galactose-bd-like_sf"/>
</dbReference>
<dbReference type="SUPFAM" id="SSF49303">
    <property type="entry name" value="beta-Galactosidase/glucuronidase domain"/>
    <property type="match status" value="2"/>
</dbReference>
<dbReference type="Gene3D" id="2.60.40.10">
    <property type="entry name" value="Immunoglobulins"/>
    <property type="match status" value="2"/>
</dbReference>
<dbReference type="OrthoDB" id="408320at2759"/>